<dbReference type="InterPro" id="IPR037294">
    <property type="entry name" value="ABC_BtuC-like"/>
</dbReference>
<dbReference type="Gene3D" id="1.10.3470.10">
    <property type="entry name" value="ABC transporter involved in vitamin B12 uptake, BtuC"/>
    <property type="match status" value="1"/>
</dbReference>
<protein>
    <submittedName>
        <fullName evidence="9">Iron chelate uptake ABC transporter family permease subunit</fullName>
    </submittedName>
</protein>
<dbReference type="InterPro" id="IPR000522">
    <property type="entry name" value="ABC_transptr_permease_BtuC"/>
</dbReference>
<evidence type="ECO:0000256" key="8">
    <source>
        <dbReference type="SAM" id="Phobius"/>
    </source>
</evidence>
<comment type="caution">
    <text evidence="9">The sequence shown here is derived from an EMBL/GenBank/DDBJ whole genome shotgun (WGS) entry which is preliminary data.</text>
</comment>
<keyword evidence="3" id="KW-0813">Transport</keyword>
<evidence type="ECO:0000313" key="10">
    <source>
        <dbReference type="Proteomes" id="UP001279012"/>
    </source>
</evidence>
<proteinExistence type="inferred from homology"/>
<evidence type="ECO:0000256" key="1">
    <source>
        <dbReference type="ARBA" id="ARBA00004651"/>
    </source>
</evidence>
<organism evidence="9 10">
    <name type="scientific">Klebsiella aerogenes</name>
    <name type="common">Enterobacter aerogenes</name>
    <dbReference type="NCBI Taxonomy" id="548"/>
    <lineage>
        <taxon>Bacteria</taxon>
        <taxon>Pseudomonadati</taxon>
        <taxon>Pseudomonadota</taxon>
        <taxon>Gammaproteobacteria</taxon>
        <taxon>Enterobacterales</taxon>
        <taxon>Enterobacteriaceae</taxon>
        <taxon>Klebsiella/Raoultella group</taxon>
        <taxon>Klebsiella</taxon>
    </lineage>
</organism>
<dbReference type="Proteomes" id="UP001279012">
    <property type="component" value="Unassembled WGS sequence"/>
</dbReference>
<reference evidence="9" key="1">
    <citation type="submission" date="2023-11" db="EMBL/GenBank/DDBJ databases">
        <title>Detection of rare carbapenemases in Enterobacterales - comparison of two colorimetric and two CIM-based carbapenemase assays.</title>
        <authorList>
            <person name="Schaffarczyk L."/>
            <person name="Noster J."/>
            <person name="Stelzer Y."/>
            <person name="Sattler J."/>
            <person name="Gatermann S."/>
            <person name="Hamprecht A."/>
        </authorList>
    </citation>
    <scope>NUCLEOTIDE SEQUENCE</scope>
    <source>
        <strain evidence="9">CIM-Cont-037</strain>
    </source>
</reference>
<evidence type="ECO:0000256" key="2">
    <source>
        <dbReference type="ARBA" id="ARBA00007935"/>
    </source>
</evidence>
<comment type="subcellular location">
    <subcellularLocation>
        <location evidence="1">Cell membrane</location>
        <topology evidence="1">Multi-pass membrane protein</topology>
    </subcellularLocation>
</comment>
<evidence type="ECO:0000256" key="7">
    <source>
        <dbReference type="ARBA" id="ARBA00023136"/>
    </source>
</evidence>
<feature type="transmembrane region" description="Helical" evidence="8">
    <location>
        <begin position="25"/>
        <end position="45"/>
    </location>
</feature>
<dbReference type="SUPFAM" id="SSF81345">
    <property type="entry name" value="ABC transporter involved in vitamin B12 uptake, BtuC"/>
    <property type="match status" value="1"/>
</dbReference>
<gene>
    <name evidence="9" type="ORF">SJ059_33260</name>
</gene>
<evidence type="ECO:0000256" key="3">
    <source>
        <dbReference type="ARBA" id="ARBA00022448"/>
    </source>
</evidence>
<evidence type="ECO:0000256" key="6">
    <source>
        <dbReference type="ARBA" id="ARBA00022989"/>
    </source>
</evidence>
<dbReference type="GO" id="GO:0005886">
    <property type="term" value="C:plasma membrane"/>
    <property type="evidence" value="ECO:0007669"/>
    <property type="project" value="UniProtKB-SubCell"/>
</dbReference>
<dbReference type="GO" id="GO:0022857">
    <property type="term" value="F:transmembrane transporter activity"/>
    <property type="evidence" value="ECO:0007669"/>
    <property type="project" value="InterPro"/>
</dbReference>
<keyword evidence="6 8" id="KW-1133">Transmembrane helix</keyword>
<keyword evidence="4" id="KW-1003">Cell membrane</keyword>
<dbReference type="EMBL" id="JAWZZT010001908">
    <property type="protein sequence ID" value="MDX7019294.1"/>
    <property type="molecule type" value="Genomic_DNA"/>
</dbReference>
<sequence length="80" mass="9080">LLERLMDPNEFSVLQSRMFATFTRATPDLILCALAIIVVAGVLLWRMRYSFDVMALGQANAINLGINYRKQTTYILLLIS</sequence>
<comment type="similarity">
    <text evidence="2">Belongs to the binding-protein-dependent transport system permease family. FecCD subfamily.</text>
</comment>
<keyword evidence="5 8" id="KW-0812">Transmembrane</keyword>
<feature type="non-terminal residue" evidence="9">
    <location>
        <position position="80"/>
    </location>
</feature>
<feature type="non-terminal residue" evidence="9">
    <location>
        <position position="1"/>
    </location>
</feature>
<name>A0AAW9EHW0_KLEAE</name>
<evidence type="ECO:0000313" key="9">
    <source>
        <dbReference type="EMBL" id="MDX7019294.1"/>
    </source>
</evidence>
<keyword evidence="7 8" id="KW-0472">Membrane</keyword>
<evidence type="ECO:0000256" key="5">
    <source>
        <dbReference type="ARBA" id="ARBA00022692"/>
    </source>
</evidence>
<evidence type="ECO:0000256" key="4">
    <source>
        <dbReference type="ARBA" id="ARBA00022475"/>
    </source>
</evidence>
<dbReference type="Pfam" id="PF01032">
    <property type="entry name" value="FecCD"/>
    <property type="match status" value="1"/>
</dbReference>
<accession>A0AAW9EHW0</accession>
<dbReference type="AlphaFoldDB" id="A0AAW9EHW0"/>